<name>A0A927K3D0_9ACTN</name>
<dbReference type="AlphaFoldDB" id="A0A927K3D0"/>
<evidence type="ECO:0000313" key="3">
    <source>
        <dbReference type="Proteomes" id="UP000616839"/>
    </source>
</evidence>
<evidence type="ECO:0000259" key="1">
    <source>
        <dbReference type="Pfam" id="PF24254"/>
    </source>
</evidence>
<evidence type="ECO:0000313" key="2">
    <source>
        <dbReference type="EMBL" id="MBD8869649.1"/>
    </source>
</evidence>
<organism evidence="2 3">
    <name type="scientific">Nocardioides donggukensis</name>
    <dbReference type="NCBI Taxonomy" id="2774019"/>
    <lineage>
        <taxon>Bacteria</taxon>
        <taxon>Bacillati</taxon>
        <taxon>Actinomycetota</taxon>
        <taxon>Actinomycetes</taxon>
        <taxon>Propionibacteriales</taxon>
        <taxon>Nocardioidaceae</taxon>
        <taxon>Nocardioides</taxon>
    </lineage>
</organism>
<dbReference type="RefSeq" id="WP_192142495.1">
    <property type="nucleotide sequence ID" value="NZ_JACYXZ010000002.1"/>
</dbReference>
<accession>A0A927K3D0</accession>
<proteinExistence type="predicted"/>
<protein>
    <recommendedName>
        <fullName evidence="1">DUF7455 domain-containing protein</fullName>
    </recommendedName>
</protein>
<dbReference type="InterPro" id="IPR055878">
    <property type="entry name" value="DUF7455"/>
</dbReference>
<dbReference type="Proteomes" id="UP000616839">
    <property type="component" value="Unassembled WGS sequence"/>
</dbReference>
<reference evidence="2" key="1">
    <citation type="submission" date="2020-09" db="EMBL/GenBank/DDBJ databases">
        <title>Nocardioides sp. strain MJB4 16S ribosomal RNA gene Genome sequencing and assembly.</title>
        <authorList>
            <person name="Kim I."/>
        </authorList>
    </citation>
    <scope>NUCLEOTIDE SEQUENCE</scope>
    <source>
        <strain evidence="2">MJB4</strain>
    </source>
</reference>
<dbReference type="Pfam" id="PF24254">
    <property type="entry name" value="DUF7455"/>
    <property type="match status" value="1"/>
</dbReference>
<comment type="caution">
    <text evidence="2">The sequence shown here is derived from an EMBL/GenBank/DDBJ whole genome shotgun (WGS) entry which is preliminary data.</text>
</comment>
<dbReference type="EMBL" id="JACYXZ010000002">
    <property type="protein sequence ID" value="MBD8869649.1"/>
    <property type="molecule type" value="Genomic_DNA"/>
</dbReference>
<feature type="domain" description="DUF7455" evidence="1">
    <location>
        <begin position="12"/>
        <end position="65"/>
    </location>
</feature>
<sequence>MTTAVAPSSAALTAADRCDRCGAQAYLRVELASGLELLFCAHHHREHEDKLREVAVAVIDETHKLDQPTTVAAD</sequence>
<keyword evidence="3" id="KW-1185">Reference proteome</keyword>
<gene>
    <name evidence="2" type="ORF">IE331_08430</name>
</gene>